<dbReference type="PROSITE" id="PS51898">
    <property type="entry name" value="TYR_RECOMBINASE"/>
    <property type="match status" value="1"/>
</dbReference>
<dbReference type="InterPro" id="IPR002104">
    <property type="entry name" value="Integrase_catalytic"/>
</dbReference>
<dbReference type="EMBL" id="AZES01000060">
    <property type="protein sequence ID" value="KRL31144.1"/>
    <property type="molecule type" value="Genomic_DNA"/>
</dbReference>
<proteinExistence type="inferred from homology"/>
<dbReference type="Gene3D" id="1.10.443.10">
    <property type="entry name" value="Intergrase catalytic core"/>
    <property type="match status" value="1"/>
</dbReference>
<dbReference type="InterPro" id="IPR011010">
    <property type="entry name" value="DNA_brk_join_enz"/>
</dbReference>
<dbReference type="Pfam" id="PF14659">
    <property type="entry name" value="Phage_int_SAM_3"/>
    <property type="match status" value="1"/>
</dbReference>
<dbReference type="InterPro" id="IPR050090">
    <property type="entry name" value="Tyrosine_recombinase_XerCD"/>
</dbReference>
<dbReference type="PANTHER" id="PTHR30349">
    <property type="entry name" value="PHAGE INTEGRASE-RELATED"/>
    <property type="match status" value="1"/>
</dbReference>
<evidence type="ECO:0000256" key="1">
    <source>
        <dbReference type="ARBA" id="ARBA00008857"/>
    </source>
</evidence>
<dbReference type="InterPro" id="IPR013762">
    <property type="entry name" value="Integrase-like_cat_sf"/>
</dbReference>
<dbReference type="CDD" id="cd01189">
    <property type="entry name" value="INT_ICEBs1_C_like"/>
    <property type="match status" value="1"/>
</dbReference>
<dbReference type="PANTHER" id="PTHR30349:SF64">
    <property type="entry name" value="PROPHAGE INTEGRASE INTD-RELATED"/>
    <property type="match status" value="1"/>
</dbReference>
<dbReference type="AlphaFoldDB" id="A0A0R1PRS0"/>
<dbReference type="GO" id="GO:0003677">
    <property type="term" value="F:DNA binding"/>
    <property type="evidence" value="ECO:0007669"/>
    <property type="project" value="UniProtKB-KW"/>
</dbReference>
<dbReference type="PATRIC" id="fig|1122151.5.peg.2340"/>
<evidence type="ECO:0000259" key="5">
    <source>
        <dbReference type="PROSITE" id="PS51898"/>
    </source>
</evidence>
<dbReference type="GO" id="GO:0015074">
    <property type="term" value="P:DNA integration"/>
    <property type="evidence" value="ECO:0007669"/>
    <property type="project" value="UniProtKB-KW"/>
</dbReference>
<comment type="similarity">
    <text evidence="1">Belongs to the 'phage' integrase family.</text>
</comment>
<accession>A0A0R1PRS0</accession>
<evidence type="ECO:0000313" key="7">
    <source>
        <dbReference type="Proteomes" id="UP000051908"/>
    </source>
</evidence>
<dbReference type="InterPro" id="IPR004107">
    <property type="entry name" value="Integrase_SAM-like_N"/>
</dbReference>
<reference evidence="6 7" key="1">
    <citation type="journal article" date="2015" name="Genome Announc.">
        <title>Expanding the biotechnology potential of lactobacilli through comparative genomics of 213 strains and associated genera.</title>
        <authorList>
            <person name="Sun Z."/>
            <person name="Harris H.M."/>
            <person name="McCann A."/>
            <person name="Guo C."/>
            <person name="Argimon S."/>
            <person name="Zhang W."/>
            <person name="Yang X."/>
            <person name="Jeffery I.B."/>
            <person name="Cooney J.C."/>
            <person name="Kagawa T.F."/>
            <person name="Liu W."/>
            <person name="Song Y."/>
            <person name="Salvetti E."/>
            <person name="Wrobel A."/>
            <person name="Rasinkangas P."/>
            <person name="Parkhill J."/>
            <person name="Rea M.C."/>
            <person name="O'Sullivan O."/>
            <person name="Ritari J."/>
            <person name="Douillard F.P."/>
            <person name="Paul Ross R."/>
            <person name="Yang R."/>
            <person name="Briner A.E."/>
            <person name="Felis G.E."/>
            <person name="de Vos W.M."/>
            <person name="Barrangou R."/>
            <person name="Klaenhammer T.R."/>
            <person name="Caufield P.W."/>
            <person name="Cui Y."/>
            <person name="Zhang H."/>
            <person name="O'Toole P.W."/>
        </authorList>
    </citation>
    <scope>NUCLEOTIDE SEQUENCE [LARGE SCALE GENOMIC DNA]</scope>
    <source>
        <strain evidence="6 7">DSM 13238</strain>
    </source>
</reference>
<dbReference type="Gene3D" id="1.10.150.130">
    <property type="match status" value="1"/>
</dbReference>
<sequence>MLLITKASIPRINLKTKRLVLSLDYVLKEILIISTNNRLNNKNKSKSQVGLFIFAQKRLKEVFIMATIEKHGKSYRYKIGYQDKQGNNKRYVKGGFSTKTEARHAAEEMEIQMRHGSSLDKQDVTINDYYKKWVEVYKKPNVGYSSMNRFNNIAEVIDNYFPDTKITDISKMDYQTFMNDYQKTRSTVTCKKTNSIIRSCIQDAIDDQIIYSDFTRKVTINGAPSKKRAVKFLSIDNFKKLIDYADKNKSYSAITYYLILTGAYTGLRFEEIGGLTWDNVNFEKKELYVKNIYDYQKEKKIVPRTKTPSSIRTVPILPELSIILKQLKLEQSKWQLANKYRDPENAVFKSFDCKIPSDTGCIKTLTLIQDEINIPRKQQIATHGLRHTLASYLLSKGVQIKYVSELLGHKNTAITMRAYEHLLKEQNIEQQDKTINALNELSK</sequence>
<keyword evidence="7" id="KW-1185">Reference proteome</keyword>
<feature type="domain" description="Tyr recombinase" evidence="5">
    <location>
        <begin position="228"/>
        <end position="432"/>
    </location>
</feature>
<dbReference type="Pfam" id="PF00589">
    <property type="entry name" value="Phage_integrase"/>
    <property type="match status" value="1"/>
</dbReference>
<evidence type="ECO:0000313" key="6">
    <source>
        <dbReference type="EMBL" id="KRL31144.1"/>
    </source>
</evidence>
<dbReference type="GO" id="GO:0006310">
    <property type="term" value="P:DNA recombination"/>
    <property type="evidence" value="ECO:0007669"/>
    <property type="project" value="UniProtKB-KW"/>
</dbReference>
<dbReference type="SUPFAM" id="SSF56349">
    <property type="entry name" value="DNA breaking-rejoining enzymes"/>
    <property type="match status" value="1"/>
</dbReference>
<dbReference type="Proteomes" id="UP000051908">
    <property type="component" value="Unassembled WGS sequence"/>
</dbReference>
<evidence type="ECO:0000256" key="2">
    <source>
        <dbReference type="ARBA" id="ARBA00022908"/>
    </source>
</evidence>
<evidence type="ECO:0000256" key="3">
    <source>
        <dbReference type="ARBA" id="ARBA00023125"/>
    </source>
</evidence>
<keyword evidence="2" id="KW-0229">DNA integration</keyword>
<dbReference type="Pfam" id="PF14657">
    <property type="entry name" value="Arm-DNA-bind_4"/>
    <property type="match status" value="1"/>
</dbReference>
<dbReference type="InterPro" id="IPR028259">
    <property type="entry name" value="AP2-like_int_N"/>
</dbReference>
<keyword evidence="3" id="KW-0238">DNA-binding</keyword>
<keyword evidence="4" id="KW-0233">DNA recombination</keyword>
<gene>
    <name evidence="6" type="ORF">FD33_GL002263</name>
</gene>
<protein>
    <submittedName>
        <fullName evidence="6">Bacteriophage integrase</fullName>
    </submittedName>
</protein>
<evidence type="ECO:0000256" key="4">
    <source>
        <dbReference type="ARBA" id="ARBA00023172"/>
    </source>
</evidence>
<name>A0A0R1PRS0_9LACO</name>
<organism evidence="6 7">
    <name type="scientific">Companilactobacillus paralimentarius DSM 13238 = JCM 10415</name>
    <dbReference type="NCBI Taxonomy" id="1122151"/>
    <lineage>
        <taxon>Bacteria</taxon>
        <taxon>Bacillati</taxon>
        <taxon>Bacillota</taxon>
        <taxon>Bacilli</taxon>
        <taxon>Lactobacillales</taxon>
        <taxon>Lactobacillaceae</taxon>
        <taxon>Companilactobacillus</taxon>
    </lineage>
</organism>
<dbReference type="InterPro" id="IPR010998">
    <property type="entry name" value="Integrase_recombinase_N"/>
</dbReference>
<comment type="caution">
    <text evidence="6">The sequence shown here is derived from an EMBL/GenBank/DDBJ whole genome shotgun (WGS) entry which is preliminary data.</text>
</comment>